<dbReference type="EMBL" id="JX399198">
    <property type="protein sequence ID" value="AFV25621.1"/>
    <property type="molecule type" value="Genomic_DNA"/>
</dbReference>
<evidence type="ECO:0000256" key="1">
    <source>
        <dbReference type="ARBA" id="ARBA00004141"/>
    </source>
</evidence>
<keyword evidence="4 7" id="KW-1133">Transmembrane helix</keyword>
<proteinExistence type="inferred from homology"/>
<evidence type="ECO:0000256" key="3">
    <source>
        <dbReference type="ARBA" id="ARBA00022692"/>
    </source>
</evidence>
<accession>K4MI35</accession>
<dbReference type="InterPro" id="IPR002549">
    <property type="entry name" value="AI-2E-like"/>
</dbReference>
<comment type="subcellular location">
    <subcellularLocation>
        <location evidence="1">Membrane</location>
        <topology evidence="1">Multi-pass membrane protein</topology>
    </subcellularLocation>
</comment>
<feature type="transmembrane region" description="Helical" evidence="7">
    <location>
        <begin position="249"/>
        <end position="275"/>
    </location>
</feature>
<evidence type="ECO:0000256" key="7">
    <source>
        <dbReference type="SAM" id="Phobius"/>
    </source>
</evidence>
<organism evidence="8">
    <name type="scientific">Alkalihalobacillus alcalophilus ATCC 27647 = CGMCC 1.3604</name>
    <dbReference type="NCBI Taxonomy" id="1218173"/>
    <lineage>
        <taxon>Bacteria</taxon>
        <taxon>Bacillati</taxon>
        <taxon>Bacillota</taxon>
        <taxon>Bacilli</taxon>
        <taxon>Bacillales</taxon>
        <taxon>Bacillaceae</taxon>
        <taxon>Alkalihalobacillus</taxon>
    </lineage>
</organism>
<feature type="transmembrane region" description="Helical" evidence="7">
    <location>
        <begin position="166"/>
        <end position="185"/>
    </location>
</feature>
<dbReference type="GO" id="GO:0055085">
    <property type="term" value="P:transmembrane transport"/>
    <property type="evidence" value="ECO:0007669"/>
    <property type="project" value="TreeGrafter"/>
</dbReference>
<reference evidence="8" key="1">
    <citation type="submission" date="2012-07" db="EMBL/GenBank/DDBJ databases">
        <title>A Draft Genome for Bacillus alcalophilus strain ATCC 27647.</title>
        <authorList>
            <person name="Attie O."/>
            <person name="Jayaprakash A."/>
            <person name="Sachidanandam R."/>
            <person name="Shah H."/>
            <person name="Paulsen I."/>
            <person name="Morino M."/>
            <person name="Ito M."/>
            <person name="Krulwich T."/>
        </authorList>
    </citation>
    <scope>NUCLEOTIDE SEQUENCE</scope>
    <source>
        <strain evidence="8">ATCC 27647</strain>
    </source>
</reference>
<evidence type="ECO:0000313" key="8">
    <source>
        <dbReference type="EMBL" id="AFV25621.1"/>
    </source>
</evidence>
<keyword evidence="3 7" id="KW-0812">Transmembrane</keyword>
<dbReference type="PANTHER" id="PTHR21716:SF68">
    <property type="entry name" value="TRANSPORT PROTEIN YTVI-RELATED"/>
    <property type="match status" value="1"/>
</dbReference>
<dbReference type="NCBIfam" id="TIGR02872">
    <property type="entry name" value="spore_ytvI"/>
    <property type="match status" value="1"/>
</dbReference>
<feature type="transmembrane region" description="Helical" evidence="7">
    <location>
        <begin position="287"/>
        <end position="303"/>
    </location>
</feature>
<feature type="transmembrane region" description="Helical" evidence="7">
    <location>
        <begin position="39"/>
        <end position="56"/>
    </location>
</feature>
<feature type="region of interest" description="Disordered" evidence="6">
    <location>
        <begin position="356"/>
        <end position="384"/>
    </location>
</feature>
<dbReference type="AlphaFoldDB" id="K4MI35"/>
<gene>
    <name evidence="8" type="ORF">BalcAV0120</name>
</gene>
<feature type="transmembrane region" description="Helical" evidence="7">
    <location>
        <begin position="68"/>
        <end position="88"/>
    </location>
</feature>
<dbReference type="InterPro" id="IPR014227">
    <property type="entry name" value="YtvI-like"/>
</dbReference>
<evidence type="ECO:0000256" key="6">
    <source>
        <dbReference type="SAM" id="MobiDB-lite"/>
    </source>
</evidence>
<feature type="compositionally biased region" description="Acidic residues" evidence="6">
    <location>
        <begin position="362"/>
        <end position="374"/>
    </location>
</feature>
<dbReference type="PANTHER" id="PTHR21716">
    <property type="entry name" value="TRANSMEMBRANE PROTEIN"/>
    <property type="match status" value="1"/>
</dbReference>
<feature type="non-terminal residue" evidence="8">
    <location>
        <position position="1"/>
    </location>
</feature>
<evidence type="ECO:0000256" key="5">
    <source>
        <dbReference type="ARBA" id="ARBA00023136"/>
    </source>
</evidence>
<protein>
    <submittedName>
        <fullName evidence="8">Autoinducer-2 export transporter</fullName>
    </submittedName>
</protein>
<sequence>LKEASLLKKVIPIKQILKIIGIVAFIVLAFVYFSALMPILFAILAALIVEPFVRLLQKWFKSQKRLLPVTIVFLTFLFISSTILYFTIARVYKSFYEWSLQIPQYALELQKFIDDFIIEFNSLIAEFPQANVIIQELENQSAGLFDTAVRMTSQLVTMIGTWLQSIPNLLFVSLIFLITFFLISLDLPRLTKMFFQLFKPETSTKLQYISQKMGTVFLGYWKAQFILSVGVFIVTYISLQFIAPELALFMSFFIWIVDIIPLYVGPALILVPWGILAMILGASQQGIQLMVLALVLLILRRIIEPKVLGDSIGLAALPTVLSMYFGFIFGGVMGLIAGPFVYIAFKSAIEAGLFTSSKEEQQEASDNDEPDDPTPETISEKPTL</sequence>
<name>K4MI35_ALKAL</name>
<feature type="transmembrane region" description="Helical" evidence="7">
    <location>
        <begin position="225"/>
        <end position="243"/>
    </location>
</feature>
<feature type="transmembrane region" description="Helical" evidence="7">
    <location>
        <begin position="323"/>
        <end position="345"/>
    </location>
</feature>
<comment type="similarity">
    <text evidence="2">Belongs to the autoinducer-2 exporter (AI-2E) (TC 2.A.86) family.</text>
</comment>
<dbReference type="GO" id="GO:0016020">
    <property type="term" value="C:membrane"/>
    <property type="evidence" value="ECO:0007669"/>
    <property type="project" value="UniProtKB-SubCell"/>
</dbReference>
<keyword evidence="5 7" id="KW-0472">Membrane</keyword>
<evidence type="ECO:0000256" key="4">
    <source>
        <dbReference type="ARBA" id="ARBA00022989"/>
    </source>
</evidence>
<evidence type="ECO:0000256" key="2">
    <source>
        <dbReference type="ARBA" id="ARBA00009773"/>
    </source>
</evidence>
<dbReference type="Pfam" id="PF01594">
    <property type="entry name" value="AI-2E_transport"/>
    <property type="match status" value="1"/>
</dbReference>